<proteinExistence type="predicted"/>
<organism evidence="1 2">
    <name type="scientific">Brassica cretica</name>
    <name type="common">Mustard</name>
    <dbReference type="NCBI Taxonomy" id="69181"/>
    <lineage>
        <taxon>Eukaryota</taxon>
        <taxon>Viridiplantae</taxon>
        <taxon>Streptophyta</taxon>
        <taxon>Embryophyta</taxon>
        <taxon>Tracheophyta</taxon>
        <taxon>Spermatophyta</taxon>
        <taxon>Magnoliopsida</taxon>
        <taxon>eudicotyledons</taxon>
        <taxon>Gunneridae</taxon>
        <taxon>Pentapetalae</taxon>
        <taxon>rosids</taxon>
        <taxon>malvids</taxon>
        <taxon>Brassicales</taxon>
        <taxon>Brassicaceae</taxon>
        <taxon>Brassiceae</taxon>
        <taxon>Brassica</taxon>
    </lineage>
</organism>
<name>A0A8S9PMU1_BRACR</name>
<protein>
    <submittedName>
        <fullName evidence="1">Uncharacterized protein</fullName>
    </submittedName>
</protein>
<sequence>MGLVRRIFSGKVVSWSSGSVSGKKKLLQFFFAGFCFSERWLFFAFSSLLRLCPIKTFCTSLAQLTLESRSCDSIDVDLIPLVPSGEEGCVGCGSSISGGFDGSIGDLELVSMYLSVEESRRNRWVRWSQFPACSVKTIGGFVFAGDVFSVPVAVV</sequence>
<evidence type="ECO:0000313" key="1">
    <source>
        <dbReference type="EMBL" id="KAF3523305.1"/>
    </source>
</evidence>
<comment type="caution">
    <text evidence="1">The sequence shown here is derived from an EMBL/GenBank/DDBJ whole genome shotgun (WGS) entry which is preliminary data.</text>
</comment>
<dbReference type="EMBL" id="QGKX02001347">
    <property type="protein sequence ID" value="KAF3523305.1"/>
    <property type="molecule type" value="Genomic_DNA"/>
</dbReference>
<dbReference type="AlphaFoldDB" id="A0A8S9PMU1"/>
<accession>A0A8S9PMU1</accession>
<gene>
    <name evidence="1" type="ORF">F2Q69_00051074</name>
</gene>
<dbReference type="Proteomes" id="UP000712600">
    <property type="component" value="Unassembled WGS sequence"/>
</dbReference>
<reference evidence="1" key="1">
    <citation type="submission" date="2019-12" db="EMBL/GenBank/DDBJ databases">
        <title>Genome sequencing and annotation of Brassica cretica.</title>
        <authorList>
            <person name="Studholme D.J."/>
            <person name="Sarris P."/>
        </authorList>
    </citation>
    <scope>NUCLEOTIDE SEQUENCE</scope>
    <source>
        <strain evidence="1">PFS-109/04</strain>
        <tissue evidence="1">Leaf</tissue>
    </source>
</reference>
<evidence type="ECO:0000313" key="2">
    <source>
        <dbReference type="Proteomes" id="UP000712600"/>
    </source>
</evidence>